<dbReference type="InterPro" id="IPR000644">
    <property type="entry name" value="CBS_dom"/>
</dbReference>
<evidence type="ECO:0000259" key="10">
    <source>
        <dbReference type="PROSITE" id="PS51846"/>
    </source>
</evidence>
<proteinExistence type="predicted"/>
<dbReference type="GO" id="GO:0010960">
    <property type="term" value="P:magnesium ion homeostasis"/>
    <property type="evidence" value="ECO:0007669"/>
    <property type="project" value="InterPro"/>
</dbReference>
<evidence type="ECO:0000259" key="9">
    <source>
        <dbReference type="PROSITE" id="PS51371"/>
    </source>
</evidence>
<dbReference type="CDD" id="cd04590">
    <property type="entry name" value="CBS_pair_CorC_HlyC_assoc"/>
    <property type="match status" value="1"/>
</dbReference>
<dbReference type="InterPro" id="IPR046342">
    <property type="entry name" value="CBS_dom_sf"/>
</dbReference>
<evidence type="ECO:0000256" key="1">
    <source>
        <dbReference type="ARBA" id="ARBA00004141"/>
    </source>
</evidence>
<comment type="caution">
    <text evidence="11">The sequence shown here is derived from an EMBL/GenBank/DDBJ whole genome shotgun (WGS) entry which is preliminary data.</text>
</comment>
<dbReference type="PROSITE" id="PS51371">
    <property type="entry name" value="CBS"/>
    <property type="match status" value="2"/>
</dbReference>
<dbReference type="EMBL" id="PEZZ01000040">
    <property type="protein sequence ID" value="PIS04698.1"/>
    <property type="molecule type" value="Genomic_DNA"/>
</dbReference>
<feature type="transmembrane region" description="Helical" evidence="8">
    <location>
        <begin position="116"/>
        <end position="136"/>
    </location>
</feature>
<organism evidence="11 12">
    <name type="scientific">Candidatus Buchananbacteria bacterium CG10_big_fil_rev_8_21_14_0_10_42_9</name>
    <dbReference type="NCBI Taxonomy" id="1974526"/>
    <lineage>
        <taxon>Bacteria</taxon>
        <taxon>Candidatus Buchananiibacteriota</taxon>
    </lineage>
</organism>
<dbReference type="SMART" id="SM00116">
    <property type="entry name" value="CBS"/>
    <property type="match status" value="2"/>
</dbReference>
<accession>A0A2H0W025</accession>
<feature type="domain" description="CBS" evidence="9">
    <location>
        <begin position="254"/>
        <end position="313"/>
    </location>
</feature>
<evidence type="ECO:0008006" key="13">
    <source>
        <dbReference type="Google" id="ProtNLM"/>
    </source>
</evidence>
<feature type="transmembrane region" description="Helical" evidence="8">
    <location>
        <begin position="47"/>
        <end position="66"/>
    </location>
</feature>
<evidence type="ECO:0000256" key="3">
    <source>
        <dbReference type="ARBA" id="ARBA00022737"/>
    </source>
</evidence>
<dbReference type="SUPFAM" id="SSF54631">
    <property type="entry name" value="CBS-domain pair"/>
    <property type="match status" value="1"/>
</dbReference>
<keyword evidence="5 7" id="KW-0472">Membrane</keyword>
<feature type="domain" description="CBS" evidence="9">
    <location>
        <begin position="191"/>
        <end position="252"/>
    </location>
</feature>
<dbReference type="Proteomes" id="UP000230935">
    <property type="component" value="Unassembled WGS sequence"/>
</dbReference>
<gene>
    <name evidence="11" type="ORF">COT81_05015</name>
</gene>
<keyword evidence="4 7" id="KW-1133">Transmembrane helix</keyword>
<feature type="domain" description="CNNM transmembrane" evidence="10">
    <location>
        <begin position="1"/>
        <end position="172"/>
    </location>
</feature>
<dbReference type="Pfam" id="PF00571">
    <property type="entry name" value="CBS"/>
    <property type="match status" value="2"/>
</dbReference>
<dbReference type="PANTHER" id="PTHR12064:SF94">
    <property type="entry name" value="UNEXTENDED PROTEIN"/>
    <property type="match status" value="1"/>
</dbReference>
<evidence type="ECO:0000256" key="2">
    <source>
        <dbReference type="ARBA" id="ARBA00022692"/>
    </source>
</evidence>
<evidence type="ECO:0000256" key="5">
    <source>
        <dbReference type="ARBA" id="ARBA00023136"/>
    </source>
</evidence>
<protein>
    <recommendedName>
        <fullName evidence="13">Hemolysin</fullName>
    </recommendedName>
</protein>
<keyword evidence="3" id="KW-0677">Repeat</keyword>
<dbReference type="InterPro" id="IPR002550">
    <property type="entry name" value="CNNM"/>
</dbReference>
<dbReference type="GO" id="GO:0016020">
    <property type="term" value="C:membrane"/>
    <property type="evidence" value="ECO:0007669"/>
    <property type="project" value="UniProtKB-SubCell"/>
</dbReference>
<evidence type="ECO:0000313" key="11">
    <source>
        <dbReference type="EMBL" id="PIS04698.1"/>
    </source>
</evidence>
<dbReference type="AlphaFoldDB" id="A0A2H0W025"/>
<dbReference type="InterPro" id="IPR045095">
    <property type="entry name" value="ACDP"/>
</dbReference>
<dbReference type="PROSITE" id="PS51846">
    <property type="entry name" value="CNNM"/>
    <property type="match status" value="1"/>
</dbReference>
<comment type="subcellular location">
    <subcellularLocation>
        <location evidence="1">Membrane</location>
        <topology evidence="1">Multi-pass membrane protein</topology>
    </subcellularLocation>
</comment>
<evidence type="ECO:0000256" key="8">
    <source>
        <dbReference type="SAM" id="Phobius"/>
    </source>
</evidence>
<evidence type="ECO:0000313" key="12">
    <source>
        <dbReference type="Proteomes" id="UP000230935"/>
    </source>
</evidence>
<feature type="transmembrane region" description="Helical" evidence="8">
    <location>
        <begin position="72"/>
        <end position="95"/>
    </location>
</feature>
<dbReference type="InterPro" id="IPR044751">
    <property type="entry name" value="Ion_transp-like_CBS"/>
</dbReference>
<keyword evidence="6" id="KW-0129">CBS domain</keyword>
<dbReference type="Gene3D" id="3.10.580.10">
    <property type="entry name" value="CBS-domain"/>
    <property type="match status" value="1"/>
</dbReference>
<feature type="transmembrane region" description="Helical" evidence="8">
    <location>
        <begin position="6"/>
        <end position="26"/>
    </location>
</feature>
<evidence type="ECO:0000256" key="7">
    <source>
        <dbReference type="PROSITE-ProRule" id="PRU01193"/>
    </source>
</evidence>
<dbReference type="Pfam" id="PF01595">
    <property type="entry name" value="CNNM"/>
    <property type="match status" value="1"/>
</dbReference>
<evidence type="ECO:0000256" key="6">
    <source>
        <dbReference type="PROSITE-ProRule" id="PRU00703"/>
    </source>
</evidence>
<sequence>MSFVLIIFLVALSGIFSGLTLGFFSLNKDDLKRKAELGDKQAQKVYAIRENGNLLLCTLLIGNVAVNSTLSIFLGSLTSGFAAGLIATALIVIFGEIVPQASFSRHALVLGAKLSGLVKLFIIILLPICWPIAWTLNKMLGEEIPTVYSRKEIIKLVEHQEDLFQSEIDADEEKIVKGALSFSNRKVKDVMTPKEKMYCISSTQKLTQDIVKKIYATGHSRIPIYDKSPNKIIGMLYVKDLVGQAVGRKNAGQIARQNAFLVNEDRSLDDVLNAFKAKRNHLFIVTNSKPEVTGIITIEDILEEIIGGEIVDEFDELKIHKA</sequence>
<name>A0A2H0W025_9BACT</name>
<evidence type="ECO:0000256" key="4">
    <source>
        <dbReference type="ARBA" id="ARBA00022989"/>
    </source>
</evidence>
<keyword evidence="2 7" id="KW-0812">Transmembrane</keyword>
<reference evidence="12" key="1">
    <citation type="submission" date="2017-09" db="EMBL/GenBank/DDBJ databases">
        <title>Depth-based differentiation of microbial function through sediment-hosted aquifers and enrichment of novel symbionts in the deep terrestrial subsurface.</title>
        <authorList>
            <person name="Probst A.J."/>
            <person name="Ladd B."/>
            <person name="Jarett J.K."/>
            <person name="Geller-Mcgrath D.E."/>
            <person name="Sieber C.M.K."/>
            <person name="Emerson J.B."/>
            <person name="Anantharaman K."/>
            <person name="Thomas B.C."/>
            <person name="Malmstrom R."/>
            <person name="Stieglmeier M."/>
            <person name="Klingl A."/>
            <person name="Woyke T."/>
            <person name="Ryan C.M."/>
            <person name="Banfield J.F."/>
        </authorList>
    </citation>
    <scope>NUCLEOTIDE SEQUENCE [LARGE SCALE GENOMIC DNA]</scope>
</reference>
<dbReference type="PANTHER" id="PTHR12064">
    <property type="entry name" value="METAL TRANSPORTER CNNM"/>
    <property type="match status" value="1"/>
</dbReference>